<dbReference type="STRING" id="379508.A5E1K5"/>
<keyword evidence="4" id="KW-0342">GTP-binding</keyword>
<evidence type="ECO:0000256" key="1">
    <source>
        <dbReference type="ARBA" id="ARBA00022723"/>
    </source>
</evidence>
<dbReference type="InterPro" id="IPR006073">
    <property type="entry name" value="GTP-bd"/>
</dbReference>
<keyword evidence="2" id="KW-0547">Nucleotide-binding</keyword>
<proteinExistence type="predicted"/>
<accession>A5E1K5</accession>
<dbReference type="GO" id="GO:0005525">
    <property type="term" value="F:GTP binding"/>
    <property type="evidence" value="ECO:0007669"/>
    <property type="project" value="UniProtKB-KW"/>
</dbReference>
<dbReference type="PROSITE" id="PS51706">
    <property type="entry name" value="G_ENGB"/>
    <property type="match status" value="1"/>
</dbReference>
<dbReference type="PANTHER" id="PTHR46498:SF1">
    <property type="entry name" value="GTP-BINDING PROTEIN 8"/>
    <property type="match status" value="1"/>
</dbReference>
<dbReference type="InParanoid" id="A5E1K5"/>
<dbReference type="Pfam" id="PF01926">
    <property type="entry name" value="MMR_HSR1"/>
    <property type="match status" value="1"/>
</dbReference>
<protein>
    <recommendedName>
        <fullName evidence="5">EngB-type G domain-containing protein</fullName>
    </recommendedName>
</protein>
<gene>
    <name evidence="6" type="ORF">LELG_03492</name>
</gene>
<dbReference type="EMBL" id="CH981527">
    <property type="protein sequence ID" value="EDK45313.1"/>
    <property type="molecule type" value="Genomic_DNA"/>
</dbReference>
<reference evidence="6 7" key="1">
    <citation type="journal article" date="2009" name="Nature">
        <title>Evolution of pathogenicity and sexual reproduction in eight Candida genomes.</title>
        <authorList>
            <person name="Butler G."/>
            <person name="Rasmussen M.D."/>
            <person name="Lin M.F."/>
            <person name="Santos M.A."/>
            <person name="Sakthikumar S."/>
            <person name="Munro C.A."/>
            <person name="Rheinbay E."/>
            <person name="Grabherr M."/>
            <person name="Forche A."/>
            <person name="Reedy J.L."/>
            <person name="Agrafioti I."/>
            <person name="Arnaud M.B."/>
            <person name="Bates S."/>
            <person name="Brown A.J."/>
            <person name="Brunke S."/>
            <person name="Costanzo M.C."/>
            <person name="Fitzpatrick D.A."/>
            <person name="de Groot P.W."/>
            <person name="Harris D."/>
            <person name="Hoyer L.L."/>
            <person name="Hube B."/>
            <person name="Klis F.M."/>
            <person name="Kodira C."/>
            <person name="Lennard N."/>
            <person name="Logue M.E."/>
            <person name="Martin R."/>
            <person name="Neiman A.M."/>
            <person name="Nikolaou E."/>
            <person name="Quail M.A."/>
            <person name="Quinn J."/>
            <person name="Santos M.C."/>
            <person name="Schmitzberger F.F."/>
            <person name="Sherlock G."/>
            <person name="Shah P."/>
            <person name="Silverstein K.A."/>
            <person name="Skrzypek M.S."/>
            <person name="Soll D."/>
            <person name="Staggs R."/>
            <person name="Stansfield I."/>
            <person name="Stumpf M.P."/>
            <person name="Sudbery P.E."/>
            <person name="Srikantha T."/>
            <person name="Zeng Q."/>
            <person name="Berman J."/>
            <person name="Berriman M."/>
            <person name="Heitman J."/>
            <person name="Gow N.A."/>
            <person name="Lorenz M.C."/>
            <person name="Birren B.W."/>
            <person name="Kellis M."/>
            <person name="Cuomo C.A."/>
        </authorList>
    </citation>
    <scope>NUCLEOTIDE SEQUENCE [LARGE SCALE GENOMIC DNA]</scope>
    <source>
        <strain evidence="7">ATCC 11503 / BCRC 21390 / CBS 2605 / JCM 1781 / NBRC 1676 / NRRL YB-4239</strain>
    </source>
</reference>
<dbReference type="SUPFAM" id="SSF52540">
    <property type="entry name" value="P-loop containing nucleoside triphosphate hydrolases"/>
    <property type="match status" value="1"/>
</dbReference>
<evidence type="ECO:0000313" key="6">
    <source>
        <dbReference type="EMBL" id="EDK45313.1"/>
    </source>
</evidence>
<dbReference type="InterPro" id="IPR027417">
    <property type="entry name" value="P-loop_NTPase"/>
</dbReference>
<dbReference type="GO" id="GO:0005739">
    <property type="term" value="C:mitochondrion"/>
    <property type="evidence" value="ECO:0007669"/>
    <property type="project" value="TreeGrafter"/>
</dbReference>
<keyword evidence="1" id="KW-0479">Metal-binding</keyword>
<dbReference type="eggNOG" id="KOG2486">
    <property type="taxonomic scope" value="Eukaryota"/>
</dbReference>
<dbReference type="InterPro" id="IPR030393">
    <property type="entry name" value="G_ENGB_dom"/>
</dbReference>
<dbReference type="InterPro" id="IPR052279">
    <property type="entry name" value="EngB_GTPase"/>
</dbReference>
<dbReference type="OMA" id="FTKTINC"/>
<dbReference type="Gene3D" id="3.40.50.300">
    <property type="entry name" value="P-loop containing nucleotide triphosphate hydrolases"/>
    <property type="match status" value="1"/>
</dbReference>
<evidence type="ECO:0000256" key="2">
    <source>
        <dbReference type="ARBA" id="ARBA00022741"/>
    </source>
</evidence>
<dbReference type="GO" id="GO:0046872">
    <property type="term" value="F:metal ion binding"/>
    <property type="evidence" value="ECO:0007669"/>
    <property type="project" value="UniProtKB-KW"/>
</dbReference>
<dbReference type="Proteomes" id="UP000001996">
    <property type="component" value="Unassembled WGS sequence"/>
</dbReference>
<dbReference type="VEuPathDB" id="FungiDB:LELG_03492"/>
<evidence type="ECO:0000256" key="4">
    <source>
        <dbReference type="ARBA" id="ARBA00023134"/>
    </source>
</evidence>
<dbReference type="FunCoup" id="A5E1K5">
    <property type="interactions" value="232"/>
</dbReference>
<name>A5E1K5_LODEL</name>
<evidence type="ECO:0000259" key="5">
    <source>
        <dbReference type="PROSITE" id="PS51706"/>
    </source>
</evidence>
<evidence type="ECO:0000313" key="7">
    <source>
        <dbReference type="Proteomes" id="UP000001996"/>
    </source>
</evidence>
<feature type="domain" description="EngB-type G" evidence="5">
    <location>
        <begin position="170"/>
        <end position="337"/>
    </location>
</feature>
<organism evidence="6 7">
    <name type="scientific">Lodderomyces elongisporus (strain ATCC 11503 / CBS 2605 / JCM 1781 / NBRC 1676 / NRRL YB-4239)</name>
    <name type="common">Yeast</name>
    <name type="synonym">Saccharomyces elongisporus</name>
    <dbReference type="NCBI Taxonomy" id="379508"/>
    <lineage>
        <taxon>Eukaryota</taxon>
        <taxon>Fungi</taxon>
        <taxon>Dikarya</taxon>
        <taxon>Ascomycota</taxon>
        <taxon>Saccharomycotina</taxon>
        <taxon>Pichiomycetes</taxon>
        <taxon>Debaryomycetaceae</taxon>
        <taxon>Candida/Lodderomyces clade</taxon>
        <taxon>Lodderomyces</taxon>
    </lineage>
</organism>
<keyword evidence="3" id="KW-0460">Magnesium</keyword>
<dbReference type="PANTHER" id="PTHR46498">
    <property type="entry name" value="GTP-BINDING PROTEIN 8"/>
    <property type="match status" value="1"/>
</dbReference>
<dbReference type="AlphaFoldDB" id="A5E1K5"/>
<dbReference type="OrthoDB" id="391988at2759"/>
<keyword evidence="7" id="KW-1185">Reference proteome</keyword>
<dbReference type="GeneID" id="5232362"/>
<evidence type="ECO:0000256" key="3">
    <source>
        <dbReference type="ARBA" id="ARBA00022842"/>
    </source>
</evidence>
<dbReference type="KEGG" id="lel:PVL30_002982"/>
<dbReference type="HOGENOM" id="CLU_062874_0_0_1"/>
<sequence length="379" mass="43521">MLKHGLLHIRRIRPVQTTLKRYASVNYLTSALTEVTETPSWPQPLQPPLATELSSNIVKHKTPTPHLDIDQLRRKILSPNILNDLFLPEGQLMYTPQQITKSQTFFNNAKINLDWTLGDYKEIPDVKYDRMYEARKASLEKMAENNIRNDRHFNMNAKSTFGIKPELLRPLPEILIMGHTNVGKSSLINNLLTPSKSWSRVDQLAYVSAKAGYTKSMNCFRISNKLRFIDSPGYGKRGDLKQGEMVIEYIEHRKLLKKVLLLIDSVEGFRPEDTTIIDHLHKNGVSFDIVFTKMDEILKKHLKKDLFKKPGAEEAIKRANQAILEHYNNLIENSGLQNAVVPPKFVFNNAHVNKFIPQYSGNKMIRCSILESCNLLPTY</sequence>